<organism evidence="1 2">
    <name type="scientific">Rhynchospora tenuis</name>
    <dbReference type="NCBI Taxonomy" id="198213"/>
    <lineage>
        <taxon>Eukaryota</taxon>
        <taxon>Viridiplantae</taxon>
        <taxon>Streptophyta</taxon>
        <taxon>Embryophyta</taxon>
        <taxon>Tracheophyta</taxon>
        <taxon>Spermatophyta</taxon>
        <taxon>Magnoliopsida</taxon>
        <taxon>Liliopsida</taxon>
        <taxon>Poales</taxon>
        <taxon>Cyperaceae</taxon>
        <taxon>Cyperoideae</taxon>
        <taxon>Rhynchosporeae</taxon>
        <taxon>Rhynchospora</taxon>
    </lineage>
</organism>
<evidence type="ECO:0000313" key="1">
    <source>
        <dbReference type="EMBL" id="KAJ3678941.1"/>
    </source>
</evidence>
<evidence type="ECO:0000313" key="2">
    <source>
        <dbReference type="Proteomes" id="UP001210211"/>
    </source>
</evidence>
<comment type="caution">
    <text evidence="1">The sequence shown here is derived from an EMBL/GenBank/DDBJ whole genome shotgun (WGS) entry which is preliminary data.</text>
</comment>
<dbReference type="AlphaFoldDB" id="A0AAD5W875"/>
<name>A0AAD5W875_9POAL</name>
<dbReference type="Pfam" id="PF04720">
    <property type="entry name" value="PDDEXK_6"/>
    <property type="match status" value="1"/>
</dbReference>
<dbReference type="EMBL" id="JAMRDG010000020">
    <property type="protein sequence ID" value="KAJ3678941.1"/>
    <property type="molecule type" value="Genomic_DNA"/>
</dbReference>
<gene>
    <name evidence="1" type="ORF">LUZ61_021105</name>
</gene>
<sequence>MARETVQVSRERVGMSRKGSLSDMVMEFFEEMEGEKLGRKEGAESDYEENEGSIVNLEEDEIIWTSQYNDLQEALARESSTEKKIRADTEEAIRKMRAEGSTCSCSGRGVEYCRKCLLGYVADQLKKSGYNSALCKSKWNRSLDIPSGEHSYVDVVVDSKSGKRSPIRVVIELNFRGEFEMARSSQQYKTLVNSLPELFVGKSEKLRSVVRIMCASAKKCMRDNNMHMGPWRKQKYMQSKWLSTPERITSGPFVQAAPVVTLPERQHRKQTASMLTFDLHRTAVKVV</sequence>
<protein>
    <submittedName>
        <fullName evidence="1">Uncharacterized protein</fullName>
    </submittedName>
</protein>
<dbReference type="Proteomes" id="UP001210211">
    <property type="component" value="Unassembled WGS sequence"/>
</dbReference>
<accession>A0AAD5W875</accession>
<proteinExistence type="predicted"/>
<dbReference type="NCBIfam" id="TIGR01615">
    <property type="entry name" value="A_thal_3542"/>
    <property type="match status" value="1"/>
</dbReference>
<reference evidence="1 2" key="1">
    <citation type="journal article" date="2022" name="Cell">
        <title>Repeat-based holocentromeres influence genome architecture and karyotype evolution.</title>
        <authorList>
            <person name="Hofstatter P.G."/>
            <person name="Thangavel G."/>
            <person name="Lux T."/>
            <person name="Neumann P."/>
            <person name="Vondrak T."/>
            <person name="Novak P."/>
            <person name="Zhang M."/>
            <person name="Costa L."/>
            <person name="Castellani M."/>
            <person name="Scott A."/>
            <person name="Toegelov H."/>
            <person name="Fuchs J."/>
            <person name="Mata-Sucre Y."/>
            <person name="Dias Y."/>
            <person name="Vanzela A.L.L."/>
            <person name="Huettel B."/>
            <person name="Almeida C.C.S."/>
            <person name="Simkova H."/>
            <person name="Souza G."/>
            <person name="Pedrosa-Harand A."/>
            <person name="Macas J."/>
            <person name="Mayer K.F.X."/>
            <person name="Houben A."/>
            <person name="Marques A."/>
        </authorList>
    </citation>
    <scope>NUCLEOTIDE SEQUENCE [LARGE SCALE GENOMIC DNA]</scope>
    <source>
        <strain evidence="1">RhyTen1mFocal</strain>
    </source>
</reference>
<dbReference type="PANTHER" id="PTHR31579">
    <property type="entry name" value="OS03G0796600 PROTEIN"/>
    <property type="match status" value="1"/>
</dbReference>
<keyword evidence="2" id="KW-1185">Reference proteome</keyword>
<dbReference type="InterPro" id="IPR006502">
    <property type="entry name" value="PDDEXK-like"/>
</dbReference>
<dbReference type="PANTHER" id="PTHR31579:SF58">
    <property type="entry name" value="PLANT-SPECIFIC DOMAIN TIGR01615 FAMILY PROTEIN"/>
    <property type="match status" value="1"/>
</dbReference>